<organism evidence="1">
    <name type="scientific">hydrothermal vent metagenome</name>
    <dbReference type="NCBI Taxonomy" id="652676"/>
    <lineage>
        <taxon>unclassified sequences</taxon>
        <taxon>metagenomes</taxon>
        <taxon>ecological metagenomes</taxon>
    </lineage>
</organism>
<gene>
    <name evidence="1" type="ORF">MNBD_IGNAVI01-573</name>
</gene>
<name>A0A3B1BZR4_9ZZZZ</name>
<proteinExistence type="predicted"/>
<dbReference type="AlphaFoldDB" id="A0A3B1BZR4"/>
<evidence type="ECO:0000313" key="1">
    <source>
        <dbReference type="EMBL" id="VAX17254.1"/>
    </source>
</evidence>
<protein>
    <submittedName>
        <fullName evidence="1">Uncharacterized protein</fullName>
    </submittedName>
</protein>
<reference evidence="1" key="1">
    <citation type="submission" date="2018-06" db="EMBL/GenBank/DDBJ databases">
        <authorList>
            <person name="Zhirakovskaya E."/>
        </authorList>
    </citation>
    <scope>NUCLEOTIDE SEQUENCE</scope>
</reference>
<accession>A0A3B1BZR4</accession>
<sequence length="635" mass="74167">MLRNYWYILFLLFLSSLATAQVPGDSLSFITSRFSSPQLSSNFEKQLNTYNLFQNFNYGKQFGKTFIGVNQSFLSTVIRSSTISIRDESFLSFLGQYDFSNFISTGAHVNYNVYTDDKKLAINSSSVFNSTVFTKFIPIHGLSITPYYGLSQNEQIGITDRGPIYGAEALLNNINVSEFNLYSAMKFQNEDINPRKNTLRNFKFNIDKTFENSFRNQLLGLYSEQRKDFYFDADSLIMDDFDVDKNIQSRIEKRVSIADRLNVTTSIPGLIFFVEGGAAWRTIDRDTRYVAMSNITTSSFDTKIDEFIINLKPSLRYVKNNFNGILRVNFSERDEKHNAKYIDGASEIIYRLRQEQEKRKNNIGQQTTISMLGNYYITPIDQISISLFHRKLTYDTPSELNNDDRDELLSMFSLEYRRRLTPFFNLFANLSGSINKVVYIFKERSANNNTLRVAKLSSGGTLNLGYLTSRNEAEVSANYTVYEFEDLNPNLKSFSFRQLVLHDSTSLKLFRSNYFKFLGYMKFSEQGDFNWDGFANNPVRYLDERYAEPTFEYRYKHLSLAFGLRYFSITTFIYDEDNQKRMKSYYRSTAPLSIISYRISSSIQINIRGWYEFIRTENNIDRQLVNLFFRVIWNI</sequence>
<dbReference type="EMBL" id="UOGD01000073">
    <property type="protein sequence ID" value="VAX17254.1"/>
    <property type="molecule type" value="Genomic_DNA"/>
</dbReference>